<gene>
    <name evidence="1" type="ORF">I4I81_30730</name>
</gene>
<dbReference type="Pfam" id="PF07040">
    <property type="entry name" value="DUF1326"/>
    <property type="match status" value="1"/>
</dbReference>
<name>A0ABS6V275_9PSEU</name>
<organism evidence="1 2">
    <name type="scientific">Pseudonocardia abyssalis</name>
    <dbReference type="NCBI Taxonomy" id="2792008"/>
    <lineage>
        <taxon>Bacteria</taxon>
        <taxon>Bacillati</taxon>
        <taxon>Actinomycetota</taxon>
        <taxon>Actinomycetes</taxon>
        <taxon>Pseudonocardiales</taxon>
        <taxon>Pseudonocardiaceae</taxon>
        <taxon>Pseudonocardia</taxon>
    </lineage>
</organism>
<protein>
    <submittedName>
        <fullName evidence="1">DUF1326 domain-containing protein</fullName>
    </submittedName>
</protein>
<dbReference type="Proteomes" id="UP000694287">
    <property type="component" value="Unassembled WGS sequence"/>
</dbReference>
<dbReference type="InterPro" id="IPR009758">
    <property type="entry name" value="DUF1326"/>
</dbReference>
<comment type="caution">
    <text evidence="1">The sequence shown here is derived from an EMBL/GenBank/DDBJ whole genome shotgun (WGS) entry which is preliminary data.</text>
</comment>
<proteinExistence type="predicted"/>
<evidence type="ECO:0000313" key="2">
    <source>
        <dbReference type="Proteomes" id="UP000694287"/>
    </source>
</evidence>
<accession>A0ABS6V275</accession>
<dbReference type="RefSeq" id="WP_218601435.1">
    <property type="nucleotide sequence ID" value="NZ_JADQDJ010000021.1"/>
</dbReference>
<sequence length="199" mass="20902">MGYDLEGRMAEVCTCKTYCPCWGALDPDGGSCDFSWIFHIDRGHINGVEVAGLNMGFLGQLPGNPMAGNVRLLVVVDAAASEAQHKALLDAFTGQAGGPLADLAGLVGEVVAVERAPIEFDVHEGSGTFRVGGRWEGEVQGQRASNGNPTKLVDAALSPVLGTPAYPGHAVRFQVTAAEHGYDFPGRSATQTEFHHVVA</sequence>
<reference evidence="1 2" key="1">
    <citation type="submission" date="2020-11" db="EMBL/GenBank/DDBJ databases">
        <title>Pseudonocardia abyssalis sp. nov. and Pseudonocardia oceani sp. nov., description and phylogenomic analysis of two novel actinomycetes isolated from the deep Southern Ocean.</title>
        <authorList>
            <person name="Parra J."/>
        </authorList>
    </citation>
    <scope>NUCLEOTIDE SEQUENCE [LARGE SCALE GENOMIC DNA]</scope>
    <source>
        <strain evidence="1 2">KRD-168</strain>
    </source>
</reference>
<dbReference type="EMBL" id="JADQDK010000002">
    <property type="protein sequence ID" value="MBW0138607.1"/>
    <property type="molecule type" value="Genomic_DNA"/>
</dbReference>
<keyword evidence="2" id="KW-1185">Reference proteome</keyword>
<evidence type="ECO:0000313" key="1">
    <source>
        <dbReference type="EMBL" id="MBW0138607.1"/>
    </source>
</evidence>